<dbReference type="Pfam" id="PF12420">
    <property type="entry name" value="DUF3671"/>
    <property type="match status" value="1"/>
</dbReference>
<accession>A0A0J9U4X9</accession>
<keyword evidence="1" id="KW-0812">Transmembrane</keyword>
<gene>
    <name evidence="2" type="ORF">PVNG_05531</name>
</gene>
<feature type="transmembrane region" description="Helical" evidence="1">
    <location>
        <begin position="166"/>
        <end position="187"/>
    </location>
</feature>
<reference evidence="2 3" key="1">
    <citation type="submission" date="2011-09" db="EMBL/GenBank/DDBJ databases">
        <title>The Genome Sequence of Plasmodium vivax North Korean.</title>
        <authorList>
            <consortium name="The Broad Institute Genome Sequencing Platform"/>
            <consortium name="The Broad Institute Genome Sequencing Center for Infectious Disease"/>
            <person name="Neafsey D."/>
            <person name="Carlton J."/>
            <person name="Barnwell J."/>
            <person name="Collins W."/>
            <person name="Escalante A."/>
            <person name="Mullikin J."/>
            <person name="Saul A."/>
            <person name="Guigo R."/>
            <person name="Camara F."/>
            <person name="Young S.K."/>
            <person name="Zeng Q."/>
            <person name="Gargeya S."/>
            <person name="Fitzgerald M."/>
            <person name="Haas B."/>
            <person name="Abouelleil A."/>
            <person name="Alvarado L."/>
            <person name="Arachchi H.M."/>
            <person name="Berlin A."/>
            <person name="Brown A."/>
            <person name="Chapman S.B."/>
            <person name="Chen Z."/>
            <person name="Dunbar C."/>
            <person name="Freedman E."/>
            <person name="Gearin G."/>
            <person name="Gellesch M."/>
            <person name="Goldberg J."/>
            <person name="Griggs A."/>
            <person name="Gujja S."/>
            <person name="Heiman D."/>
            <person name="Howarth C."/>
            <person name="Larson L."/>
            <person name="Lui A."/>
            <person name="MacDonald P.J.P."/>
            <person name="Montmayeur A."/>
            <person name="Murphy C."/>
            <person name="Neiman D."/>
            <person name="Pearson M."/>
            <person name="Priest M."/>
            <person name="Roberts A."/>
            <person name="Saif S."/>
            <person name="Shea T."/>
            <person name="Shenoy N."/>
            <person name="Sisk P."/>
            <person name="Stolte C."/>
            <person name="Sykes S."/>
            <person name="Wortman J."/>
            <person name="Nusbaum C."/>
            <person name="Birren B."/>
        </authorList>
    </citation>
    <scope>NUCLEOTIDE SEQUENCE [LARGE SCALE GENOMIC DNA]</scope>
    <source>
        <strain evidence="2 3">North Korean</strain>
    </source>
</reference>
<evidence type="ECO:0000313" key="2">
    <source>
        <dbReference type="EMBL" id="KNA02208.1"/>
    </source>
</evidence>
<keyword evidence="1" id="KW-1133">Transmembrane helix</keyword>
<proteinExistence type="predicted"/>
<name>A0A0J9U4X9_PLAVI</name>
<protein>
    <recommendedName>
        <fullName evidence="4">Variable surface protein Vir35</fullName>
    </recommendedName>
</protein>
<dbReference type="InterPro" id="IPR022139">
    <property type="entry name" value="Fam-L/Fam-M-like_plasmodium"/>
</dbReference>
<evidence type="ECO:0008006" key="4">
    <source>
        <dbReference type="Google" id="ProtNLM"/>
    </source>
</evidence>
<evidence type="ECO:0000256" key="1">
    <source>
        <dbReference type="SAM" id="Phobius"/>
    </source>
</evidence>
<dbReference type="OrthoDB" id="10365815at2759"/>
<feature type="transmembrane region" description="Helical" evidence="1">
    <location>
        <begin position="115"/>
        <end position="135"/>
    </location>
</feature>
<organism evidence="2 3">
    <name type="scientific">Plasmodium vivax North Korean</name>
    <dbReference type="NCBI Taxonomy" id="1035514"/>
    <lineage>
        <taxon>Eukaryota</taxon>
        <taxon>Sar</taxon>
        <taxon>Alveolata</taxon>
        <taxon>Apicomplexa</taxon>
        <taxon>Aconoidasida</taxon>
        <taxon>Haemosporida</taxon>
        <taxon>Plasmodiidae</taxon>
        <taxon>Plasmodium</taxon>
        <taxon>Plasmodium (Plasmodium)</taxon>
    </lineage>
</organism>
<dbReference type="AlphaFoldDB" id="A0A0J9U4X9"/>
<dbReference type="EMBL" id="KQ235191">
    <property type="protein sequence ID" value="KNA02208.1"/>
    <property type="molecule type" value="Genomic_DNA"/>
</dbReference>
<keyword evidence="1" id="KW-0472">Membrane</keyword>
<sequence>MNDHDITVNRTYRLLSKDALQNELTNNSPYYKNKYKLTGGKDNICTYAKLKQGRSDNLETYKNNLRRKHSRKKGLKKLDCYCEEKIFKGINKLDNLSQNMDRSKIKFARIIFKKYCICIIFSSLMPIFAITLPILNVIDSNVDGTGGKYTILEYLNDKLVPNFVNIYSALIFASGIMMLFLCIYTLIKIRKYEGLKSGKIK</sequence>
<dbReference type="Proteomes" id="UP000053239">
    <property type="component" value="Unassembled WGS sequence"/>
</dbReference>
<evidence type="ECO:0000313" key="3">
    <source>
        <dbReference type="Proteomes" id="UP000053239"/>
    </source>
</evidence>